<evidence type="ECO:0000259" key="1">
    <source>
        <dbReference type="Pfam" id="PF05050"/>
    </source>
</evidence>
<dbReference type="EMBL" id="JADBEC010000001">
    <property type="protein sequence ID" value="MBE1504199.1"/>
    <property type="molecule type" value="Genomic_DNA"/>
</dbReference>
<dbReference type="PANTHER" id="PTHR34009">
    <property type="entry name" value="PROTEIN STAR"/>
    <property type="match status" value="1"/>
</dbReference>
<evidence type="ECO:0000313" key="3">
    <source>
        <dbReference type="Proteomes" id="UP000620262"/>
    </source>
</evidence>
<feature type="domain" description="Methyltransferase FkbM" evidence="1">
    <location>
        <begin position="26"/>
        <end position="180"/>
    </location>
</feature>
<dbReference type="Gene3D" id="3.40.50.150">
    <property type="entry name" value="Vaccinia Virus protein VP39"/>
    <property type="match status" value="1"/>
</dbReference>
<keyword evidence="2" id="KW-0808">Transferase</keyword>
<reference evidence="2 3" key="1">
    <citation type="submission" date="2020-10" db="EMBL/GenBank/DDBJ databases">
        <title>Sequencing the genomes of 1000 actinobacteria strains.</title>
        <authorList>
            <person name="Klenk H.-P."/>
        </authorList>
    </citation>
    <scope>NUCLEOTIDE SEQUENCE [LARGE SCALE GENOMIC DNA]</scope>
    <source>
        <strain evidence="2 3">DSM 7307</strain>
    </source>
</reference>
<sequence length="212" mass="24031">MYYGLNGLDAKIEKYIPYNDGFYVELGANDGVDQSNTLYFERHKNWRGVLVEPTPHNYLKCLANRATSNHIFCNACVSFDYKDRFVEMAFANLMSAPIGLESDIPDPMAHAEIGKQFLASTDRIFTFGAVAKPLNELLITSNAPKQIDFLSLDVEGAEIEVLKGIDHEVFRFKYMCIECRNIAKLTIYLNSMGYGLQEQLSPHDFMFVNKAS</sequence>
<name>A0ABR9IM07_RHIVS</name>
<organism evidence="2 3">
    <name type="scientific">Rhizobium viscosum</name>
    <name type="common">Arthrobacter viscosus</name>
    <dbReference type="NCBI Taxonomy" id="1673"/>
    <lineage>
        <taxon>Bacteria</taxon>
        <taxon>Pseudomonadati</taxon>
        <taxon>Pseudomonadota</taxon>
        <taxon>Alphaproteobacteria</taxon>
        <taxon>Hyphomicrobiales</taxon>
        <taxon>Rhizobiaceae</taxon>
        <taxon>Rhizobium/Agrobacterium group</taxon>
        <taxon>Rhizobium</taxon>
    </lineage>
</organism>
<dbReference type="GO" id="GO:0008168">
    <property type="term" value="F:methyltransferase activity"/>
    <property type="evidence" value="ECO:0007669"/>
    <property type="project" value="UniProtKB-KW"/>
</dbReference>
<dbReference type="SUPFAM" id="SSF53335">
    <property type="entry name" value="S-adenosyl-L-methionine-dependent methyltransferases"/>
    <property type="match status" value="1"/>
</dbReference>
<comment type="caution">
    <text evidence="2">The sequence shown here is derived from an EMBL/GenBank/DDBJ whole genome shotgun (WGS) entry which is preliminary data.</text>
</comment>
<proteinExistence type="predicted"/>
<accession>A0ABR9IM07</accession>
<dbReference type="InterPro" id="IPR029063">
    <property type="entry name" value="SAM-dependent_MTases_sf"/>
</dbReference>
<dbReference type="NCBIfam" id="TIGR01444">
    <property type="entry name" value="fkbM_fam"/>
    <property type="match status" value="1"/>
</dbReference>
<dbReference type="Pfam" id="PF05050">
    <property type="entry name" value="Methyltransf_21"/>
    <property type="match status" value="1"/>
</dbReference>
<gene>
    <name evidence="2" type="ORF">H4W29_001380</name>
</gene>
<protein>
    <submittedName>
        <fullName evidence="2">FkbM family methyltransferase</fullName>
    </submittedName>
</protein>
<dbReference type="GO" id="GO:0032259">
    <property type="term" value="P:methylation"/>
    <property type="evidence" value="ECO:0007669"/>
    <property type="project" value="UniProtKB-KW"/>
</dbReference>
<evidence type="ECO:0000313" key="2">
    <source>
        <dbReference type="EMBL" id="MBE1504199.1"/>
    </source>
</evidence>
<dbReference type="PANTHER" id="PTHR34009:SF2">
    <property type="entry name" value="PROTEIN STAR"/>
    <property type="match status" value="1"/>
</dbReference>
<dbReference type="InterPro" id="IPR053202">
    <property type="entry name" value="EGF_Rcpt_Signaling_Reg"/>
</dbReference>
<dbReference type="InterPro" id="IPR006342">
    <property type="entry name" value="FkbM_mtfrase"/>
</dbReference>
<keyword evidence="2" id="KW-0489">Methyltransferase</keyword>
<dbReference type="Proteomes" id="UP000620262">
    <property type="component" value="Unassembled WGS sequence"/>
</dbReference>
<keyword evidence="3" id="KW-1185">Reference proteome</keyword>
<dbReference type="RefSeq" id="WP_192728260.1">
    <property type="nucleotide sequence ID" value="NZ_BAAAVL010000001.1"/>
</dbReference>